<dbReference type="PANTHER" id="PTHR10039">
    <property type="entry name" value="AMELOGENIN"/>
    <property type="match status" value="1"/>
</dbReference>
<feature type="domain" description="Nephrocystin 3-like N-terminal" evidence="2">
    <location>
        <begin position="61"/>
        <end position="218"/>
    </location>
</feature>
<dbReference type="PANTHER" id="PTHR10039:SF16">
    <property type="entry name" value="GPI INOSITOL-DEACYLASE"/>
    <property type="match status" value="1"/>
</dbReference>
<feature type="non-terminal residue" evidence="3">
    <location>
        <position position="451"/>
    </location>
</feature>
<sequence>RAAFNNVGRDQINADQVNFNTINQTEPLQLLNPVPDAAYDSIQGVSECMEGTRLEVIGKVIRWIDGDSDQPVCWLNGAAGAGKSAISRTVARLCEGSNRLCATFFFFRGAGRRSTITHFISTIAYSIALSIPATRPYIEDVLRRDHHILHRSHKRQFQQLIVEPIRLAISSVRPGVIIIDALDECDDRQEIAEFIDVVACAFQESQMPLPLRFFFTSRVEEHIRSKFAASPALDITYCLNLQEFSADNDIRTFLRSRFASVYQQKRRQIGSISLPWPSQRDLDELVTKSMGSFIFAFTLANFVNDGSDLPHRKLQTALQSHSGLDPLYTRVLESASHSHHFTRVLQTIIIIATPVSITDLACLLQIEGGDVIHALQGVQSIIMVPEDDEQPVRLLHTSLRDFLTTQARSQHLFINPATCHLSMATNCLSAMTAHHGDIIYEIKILQYAAQN</sequence>
<evidence type="ECO:0000313" key="4">
    <source>
        <dbReference type="Proteomes" id="UP000054166"/>
    </source>
</evidence>
<organism evidence="3 4">
    <name type="scientific">Piloderma croceum (strain F 1598)</name>
    <dbReference type="NCBI Taxonomy" id="765440"/>
    <lineage>
        <taxon>Eukaryota</taxon>
        <taxon>Fungi</taxon>
        <taxon>Dikarya</taxon>
        <taxon>Basidiomycota</taxon>
        <taxon>Agaricomycotina</taxon>
        <taxon>Agaricomycetes</taxon>
        <taxon>Agaricomycetidae</taxon>
        <taxon>Atheliales</taxon>
        <taxon>Atheliaceae</taxon>
        <taxon>Piloderma</taxon>
    </lineage>
</organism>
<gene>
    <name evidence="3" type="ORF">PILCRDRAFT_830012</name>
</gene>
<dbReference type="InParanoid" id="A0A0C3EVL2"/>
<reference evidence="3 4" key="1">
    <citation type="submission" date="2014-04" db="EMBL/GenBank/DDBJ databases">
        <authorList>
            <consortium name="DOE Joint Genome Institute"/>
            <person name="Kuo A."/>
            <person name="Tarkka M."/>
            <person name="Buscot F."/>
            <person name="Kohler A."/>
            <person name="Nagy L.G."/>
            <person name="Floudas D."/>
            <person name="Copeland A."/>
            <person name="Barry K.W."/>
            <person name="Cichocki N."/>
            <person name="Veneault-Fourrey C."/>
            <person name="LaButti K."/>
            <person name="Lindquist E.A."/>
            <person name="Lipzen A."/>
            <person name="Lundell T."/>
            <person name="Morin E."/>
            <person name="Murat C."/>
            <person name="Sun H."/>
            <person name="Tunlid A."/>
            <person name="Henrissat B."/>
            <person name="Grigoriev I.V."/>
            <person name="Hibbett D.S."/>
            <person name="Martin F."/>
            <person name="Nordberg H.P."/>
            <person name="Cantor M.N."/>
            <person name="Hua S.X."/>
        </authorList>
    </citation>
    <scope>NUCLEOTIDE SEQUENCE [LARGE SCALE GENOMIC DNA]</scope>
    <source>
        <strain evidence="3 4">F 1598</strain>
    </source>
</reference>
<keyword evidence="4" id="KW-1185">Reference proteome</keyword>
<protein>
    <recommendedName>
        <fullName evidence="2">Nephrocystin 3-like N-terminal domain-containing protein</fullName>
    </recommendedName>
</protein>
<proteinExistence type="predicted"/>
<dbReference type="SUPFAM" id="SSF52540">
    <property type="entry name" value="P-loop containing nucleoside triphosphate hydrolases"/>
    <property type="match status" value="1"/>
</dbReference>
<dbReference type="HOGENOM" id="CLU_000288_6_10_1"/>
<evidence type="ECO:0000259" key="2">
    <source>
        <dbReference type="Pfam" id="PF24883"/>
    </source>
</evidence>
<dbReference type="OrthoDB" id="4760524at2759"/>
<dbReference type="Gene3D" id="3.40.50.300">
    <property type="entry name" value="P-loop containing nucleotide triphosphate hydrolases"/>
    <property type="match status" value="1"/>
</dbReference>
<dbReference type="Proteomes" id="UP000054166">
    <property type="component" value="Unassembled WGS sequence"/>
</dbReference>
<name>A0A0C3EVL2_PILCF</name>
<evidence type="ECO:0000256" key="1">
    <source>
        <dbReference type="ARBA" id="ARBA00022737"/>
    </source>
</evidence>
<evidence type="ECO:0000313" key="3">
    <source>
        <dbReference type="EMBL" id="KIM72044.1"/>
    </source>
</evidence>
<dbReference type="InterPro" id="IPR027417">
    <property type="entry name" value="P-loop_NTPase"/>
</dbReference>
<feature type="non-terminal residue" evidence="3">
    <location>
        <position position="1"/>
    </location>
</feature>
<dbReference type="InterPro" id="IPR056884">
    <property type="entry name" value="NPHP3-like_N"/>
</dbReference>
<accession>A0A0C3EVL2</accession>
<dbReference type="STRING" id="765440.A0A0C3EVL2"/>
<keyword evidence="1" id="KW-0677">Repeat</keyword>
<dbReference type="EMBL" id="KN833169">
    <property type="protein sequence ID" value="KIM72044.1"/>
    <property type="molecule type" value="Genomic_DNA"/>
</dbReference>
<dbReference type="Pfam" id="PF24883">
    <property type="entry name" value="NPHP3_N"/>
    <property type="match status" value="1"/>
</dbReference>
<dbReference type="AlphaFoldDB" id="A0A0C3EVL2"/>
<reference evidence="4" key="2">
    <citation type="submission" date="2015-01" db="EMBL/GenBank/DDBJ databases">
        <title>Evolutionary Origins and Diversification of the Mycorrhizal Mutualists.</title>
        <authorList>
            <consortium name="DOE Joint Genome Institute"/>
            <consortium name="Mycorrhizal Genomics Consortium"/>
            <person name="Kohler A."/>
            <person name="Kuo A."/>
            <person name="Nagy L.G."/>
            <person name="Floudas D."/>
            <person name="Copeland A."/>
            <person name="Barry K.W."/>
            <person name="Cichocki N."/>
            <person name="Veneault-Fourrey C."/>
            <person name="LaButti K."/>
            <person name="Lindquist E.A."/>
            <person name="Lipzen A."/>
            <person name="Lundell T."/>
            <person name="Morin E."/>
            <person name="Murat C."/>
            <person name="Riley R."/>
            <person name="Ohm R."/>
            <person name="Sun H."/>
            <person name="Tunlid A."/>
            <person name="Henrissat B."/>
            <person name="Grigoriev I.V."/>
            <person name="Hibbett D.S."/>
            <person name="Martin F."/>
        </authorList>
    </citation>
    <scope>NUCLEOTIDE SEQUENCE [LARGE SCALE GENOMIC DNA]</scope>
    <source>
        <strain evidence="4">F 1598</strain>
    </source>
</reference>